<feature type="transmembrane region" description="Helical" evidence="12">
    <location>
        <begin position="102"/>
        <end position="123"/>
    </location>
</feature>
<keyword evidence="5" id="KW-0249">Electron transport</keyword>
<dbReference type="InterPro" id="IPR012187">
    <property type="entry name" value="Disulphide_bond_form_BdbC"/>
</dbReference>
<evidence type="ECO:0000256" key="7">
    <source>
        <dbReference type="ARBA" id="ARBA00023002"/>
    </source>
</evidence>
<evidence type="ECO:0008006" key="15">
    <source>
        <dbReference type="Google" id="ProtNLM"/>
    </source>
</evidence>
<keyword evidence="8 12" id="KW-0472">Membrane</keyword>
<keyword evidence="4 12" id="KW-0812">Transmembrane</keyword>
<feature type="transmembrane region" description="Helical" evidence="12">
    <location>
        <begin position="155"/>
        <end position="175"/>
    </location>
</feature>
<proteinExistence type="inferred from homology"/>
<gene>
    <name evidence="13" type="ORF">COU20_02955</name>
</gene>
<feature type="transmembrane region" description="Helical" evidence="12">
    <location>
        <begin position="79"/>
        <end position="95"/>
    </location>
</feature>
<organism evidence="13 14">
    <name type="scientific">Candidatus Kaiserbacteria bacterium CG10_big_fil_rev_8_21_14_0_10_59_10</name>
    <dbReference type="NCBI Taxonomy" id="1974612"/>
    <lineage>
        <taxon>Bacteria</taxon>
        <taxon>Candidatus Kaiseribacteriota</taxon>
    </lineage>
</organism>
<dbReference type="GO" id="GO:0015035">
    <property type="term" value="F:protein-disulfide reductase activity"/>
    <property type="evidence" value="ECO:0007669"/>
    <property type="project" value="InterPro"/>
</dbReference>
<dbReference type="AlphaFoldDB" id="A0A2H0U7G9"/>
<dbReference type="InterPro" id="IPR023380">
    <property type="entry name" value="DsbB-like_sf"/>
</dbReference>
<evidence type="ECO:0000256" key="11">
    <source>
        <dbReference type="ARBA" id="ARBA00023284"/>
    </source>
</evidence>
<keyword evidence="3" id="KW-0813">Transport</keyword>
<comment type="similarity">
    <text evidence="2">Belongs to the DsbB family. BdbC subfamily.</text>
</comment>
<evidence type="ECO:0000256" key="1">
    <source>
        <dbReference type="ARBA" id="ARBA00004141"/>
    </source>
</evidence>
<evidence type="ECO:0000256" key="6">
    <source>
        <dbReference type="ARBA" id="ARBA00022989"/>
    </source>
</evidence>
<accession>A0A2H0U7G9</accession>
<comment type="caution">
    <text evidence="13">The sequence shown here is derived from an EMBL/GenBank/DDBJ whole genome shotgun (WGS) entry which is preliminary data.</text>
</comment>
<protein>
    <recommendedName>
        <fullName evidence="15">Disulfide bond formation protein B</fullName>
    </recommendedName>
</protein>
<dbReference type="SUPFAM" id="SSF158442">
    <property type="entry name" value="DsbB-like"/>
    <property type="match status" value="1"/>
</dbReference>
<evidence type="ECO:0000256" key="2">
    <source>
        <dbReference type="ARBA" id="ARBA00007602"/>
    </source>
</evidence>
<evidence type="ECO:0000256" key="9">
    <source>
        <dbReference type="ARBA" id="ARBA00023157"/>
    </source>
</evidence>
<keyword evidence="9" id="KW-1015">Disulfide bond</keyword>
<evidence type="ECO:0000313" key="13">
    <source>
        <dbReference type="EMBL" id="PIR82358.1"/>
    </source>
</evidence>
<feature type="transmembrane region" description="Helical" evidence="12">
    <location>
        <begin position="6"/>
        <end position="31"/>
    </location>
</feature>
<dbReference type="Gene3D" id="1.20.1550.10">
    <property type="entry name" value="DsbB-like"/>
    <property type="match status" value="1"/>
</dbReference>
<evidence type="ECO:0000256" key="5">
    <source>
        <dbReference type="ARBA" id="ARBA00022982"/>
    </source>
</evidence>
<dbReference type="InterPro" id="IPR003752">
    <property type="entry name" value="DiS_bond_form_DsbB/BdbC"/>
</dbReference>
<evidence type="ECO:0000256" key="10">
    <source>
        <dbReference type="ARBA" id="ARBA00023186"/>
    </source>
</evidence>
<dbReference type="EMBL" id="PFBM01000017">
    <property type="protein sequence ID" value="PIR82358.1"/>
    <property type="molecule type" value="Genomic_DNA"/>
</dbReference>
<keyword evidence="7" id="KW-0560">Oxidoreductase</keyword>
<comment type="subcellular location">
    <subcellularLocation>
        <location evidence="1">Membrane</location>
        <topology evidence="1">Multi-pass membrane protein</topology>
    </subcellularLocation>
</comment>
<dbReference type="PANTHER" id="PTHR43469:SF1">
    <property type="entry name" value="SPBETA PROPHAGE-DERIVED DISULFIDE BOND FORMATION PROTEIN B"/>
    <property type="match status" value="1"/>
</dbReference>
<evidence type="ECO:0000313" key="14">
    <source>
        <dbReference type="Proteomes" id="UP000231379"/>
    </source>
</evidence>
<dbReference type="GO" id="GO:0016020">
    <property type="term" value="C:membrane"/>
    <property type="evidence" value="ECO:0007669"/>
    <property type="project" value="UniProtKB-SubCell"/>
</dbReference>
<reference evidence="14" key="1">
    <citation type="submission" date="2017-09" db="EMBL/GenBank/DDBJ databases">
        <title>Depth-based differentiation of microbial function through sediment-hosted aquifers and enrichment of novel symbionts in the deep terrestrial subsurface.</title>
        <authorList>
            <person name="Probst A.J."/>
            <person name="Ladd B."/>
            <person name="Jarett J.K."/>
            <person name="Geller-Mcgrath D.E."/>
            <person name="Sieber C.M.K."/>
            <person name="Emerson J.B."/>
            <person name="Anantharaman K."/>
            <person name="Thomas B.C."/>
            <person name="Malmstrom R."/>
            <person name="Stieglmeier M."/>
            <person name="Klingl A."/>
            <person name="Woyke T."/>
            <person name="Ryan C.M."/>
            <person name="Banfield J.F."/>
        </authorList>
    </citation>
    <scope>NUCLEOTIDE SEQUENCE [LARGE SCALE GENOMIC DNA]</scope>
</reference>
<evidence type="ECO:0000256" key="4">
    <source>
        <dbReference type="ARBA" id="ARBA00022692"/>
    </source>
</evidence>
<keyword evidence="10" id="KW-0143">Chaperone</keyword>
<dbReference type="GO" id="GO:0006457">
    <property type="term" value="P:protein folding"/>
    <property type="evidence" value="ECO:0007669"/>
    <property type="project" value="InterPro"/>
</dbReference>
<evidence type="ECO:0000256" key="8">
    <source>
        <dbReference type="ARBA" id="ARBA00023136"/>
    </source>
</evidence>
<dbReference type="Proteomes" id="UP000231379">
    <property type="component" value="Unassembled WGS sequence"/>
</dbReference>
<feature type="transmembrane region" description="Helical" evidence="12">
    <location>
        <begin position="43"/>
        <end position="67"/>
    </location>
</feature>
<dbReference type="PANTHER" id="PTHR43469">
    <property type="entry name" value="DISULFIDE FORMATION PROTEIN-RELATED"/>
    <property type="match status" value="1"/>
</dbReference>
<keyword evidence="11" id="KW-0676">Redox-active center</keyword>
<sequence>MTVETLNFLLALGTVLLQAATIGLLAAFFLRSRSAVAAEVSRIARRFGAATGLTLVLLGSVLTLVYSELLGFPPCPLCWWQRVFLYPQTVIFALVRWTGERVVAIYSFALSTLGLGVALYHHALQTLPAGSLPCPADGTVSCAQRYVFEFGYVTFPLMAASLFAFLIALALFTLGHPREDD</sequence>
<keyword evidence="6 12" id="KW-1133">Transmembrane helix</keyword>
<evidence type="ECO:0000256" key="12">
    <source>
        <dbReference type="SAM" id="Phobius"/>
    </source>
</evidence>
<evidence type="ECO:0000256" key="3">
    <source>
        <dbReference type="ARBA" id="ARBA00022448"/>
    </source>
</evidence>
<dbReference type="Pfam" id="PF02600">
    <property type="entry name" value="DsbB"/>
    <property type="match status" value="1"/>
</dbReference>
<name>A0A2H0U7G9_9BACT</name>